<dbReference type="Gene3D" id="3.40.50.920">
    <property type="match status" value="1"/>
</dbReference>
<proteinExistence type="predicted"/>
<keyword evidence="2" id="KW-0560">Oxidoreductase</keyword>
<protein>
    <recommendedName>
        <fullName evidence="4">Transketolase C-terminal domain-containing protein</fullName>
    </recommendedName>
</protein>
<keyword evidence="3" id="KW-0786">Thiamine pyrophosphate</keyword>
<accession>X1W2I4</accession>
<dbReference type="GO" id="GO:0016491">
    <property type="term" value="F:oxidoreductase activity"/>
    <property type="evidence" value="ECO:0007669"/>
    <property type="project" value="UniProtKB-KW"/>
</dbReference>
<comment type="caution">
    <text evidence="5">The sequence shown here is derived from an EMBL/GenBank/DDBJ whole genome shotgun (WGS) entry which is preliminary data.</text>
</comment>
<name>X1W2I4_9ZZZZ</name>
<dbReference type="EMBL" id="BARW01035928">
    <property type="protein sequence ID" value="GAJ23760.1"/>
    <property type="molecule type" value="Genomic_DNA"/>
</dbReference>
<sequence>KTSRLMIIEEDTRRNGWGAEVAAQIAEDAIYYLDTPIKRVATYDVPIPFAPVMENFVVPSAQRIVEEARKLMNS</sequence>
<dbReference type="AlphaFoldDB" id="X1W2I4"/>
<dbReference type="SUPFAM" id="SSF52922">
    <property type="entry name" value="TK C-terminal domain-like"/>
    <property type="match status" value="1"/>
</dbReference>
<evidence type="ECO:0000256" key="3">
    <source>
        <dbReference type="ARBA" id="ARBA00023052"/>
    </source>
</evidence>
<feature type="domain" description="Transketolase C-terminal" evidence="4">
    <location>
        <begin position="1"/>
        <end position="64"/>
    </location>
</feature>
<evidence type="ECO:0000259" key="4">
    <source>
        <dbReference type="Pfam" id="PF02780"/>
    </source>
</evidence>
<dbReference type="InterPro" id="IPR009014">
    <property type="entry name" value="Transketo_C/PFOR_II"/>
</dbReference>
<evidence type="ECO:0000256" key="1">
    <source>
        <dbReference type="ARBA" id="ARBA00001964"/>
    </source>
</evidence>
<gene>
    <name evidence="5" type="ORF">S12H4_55922</name>
</gene>
<evidence type="ECO:0000256" key="2">
    <source>
        <dbReference type="ARBA" id="ARBA00023002"/>
    </source>
</evidence>
<evidence type="ECO:0000313" key="5">
    <source>
        <dbReference type="EMBL" id="GAJ23760.1"/>
    </source>
</evidence>
<dbReference type="InterPro" id="IPR033248">
    <property type="entry name" value="Transketolase_C"/>
</dbReference>
<dbReference type="PANTHER" id="PTHR43257:SF2">
    <property type="entry name" value="PYRUVATE DEHYDROGENASE E1 COMPONENT SUBUNIT BETA"/>
    <property type="match status" value="1"/>
</dbReference>
<dbReference type="Pfam" id="PF02780">
    <property type="entry name" value="Transketolase_C"/>
    <property type="match status" value="1"/>
</dbReference>
<comment type="cofactor">
    <cofactor evidence="1">
        <name>thiamine diphosphate</name>
        <dbReference type="ChEBI" id="CHEBI:58937"/>
    </cofactor>
</comment>
<dbReference type="PANTHER" id="PTHR43257">
    <property type="entry name" value="PYRUVATE DEHYDROGENASE E1 COMPONENT BETA SUBUNIT"/>
    <property type="match status" value="1"/>
</dbReference>
<organism evidence="5">
    <name type="scientific">marine sediment metagenome</name>
    <dbReference type="NCBI Taxonomy" id="412755"/>
    <lineage>
        <taxon>unclassified sequences</taxon>
        <taxon>metagenomes</taxon>
        <taxon>ecological metagenomes</taxon>
    </lineage>
</organism>
<reference evidence="5" key="1">
    <citation type="journal article" date="2014" name="Front. Microbiol.">
        <title>High frequency of phylogenetically diverse reductive dehalogenase-homologous genes in deep subseafloor sedimentary metagenomes.</title>
        <authorList>
            <person name="Kawai M."/>
            <person name="Futagami T."/>
            <person name="Toyoda A."/>
            <person name="Takaki Y."/>
            <person name="Nishi S."/>
            <person name="Hori S."/>
            <person name="Arai W."/>
            <person name="Tsubouchi T."/>
            <person name="Morono Y."/>
            <person name="Uchiyama I."/>
            <person name="Ito T."/>
            <person name="Fujiyama A."/>
            <person name="Inagaki F."/>
            <person name="Takami H."/>
        </authorList>
    </citation>
    <scope>NUCLEOTIDE SEQUENCE</scope>
    <source>
        <strain evidence="5">Expedition CK06-06</strain>
    </source>
</reference>
<feature type="non-terminal residue" evidence="5">
    <location>
        <position position="1"/>
    </location>
</feature>